<name>A0A843UVN7_COLES</name>
<gene>
    <name evidence="1" type="ORF">Taro_018234</name>
</gene>
<dbReference type="EMBL" id="NMUH01000845">
    <property type="protein sequence ID" value="MQL85714.1"/>
    <property type="molecule type" value="Genomic_DNA"/>
</dbReference>
<keyword evidence="2" id="KW-1185">Reference proteome</keyword>
<evidence type="ECO:0000313" key="1">
    <source>
        <dbReference type="EMBL" id="MQL85714.1"/>
    </source>
</evidence>
<dbReference type="Proteomes" id="UP000652761">
    <property type="component" value="Unassembled WGS sequence"/>
</dbReference>
<reference evidence="1" key="1">
    <citation type="submission" date="2017-07" db="EMBL/GenBank/DDBJ databases">
        <title>Taro Niue Genome Assembly and Annotation.</title>
        <authorList>
            <person name="Atibalentja N."/>
            <person name="Keating K."/>
            <person name="Fields C.J."/>
        </authorList>
    </citation>
    <scope>NUCLEOTIDE SEQUENCE</scope>
    <source>
        <strain evidence="1">Niue_2</strain>
        <tissue evidence="1">Leaf</tissue>
    </source>
</reference>
<protein>
    <submittedName>
        <fullName evidence="1">Uncharacterized protein</fullName>
    </submittedName>
</protein>
<organism evidence="1 2">
    <name type="scientific">Colocasia esculenta</name>
    <name type="common">Wild taro</name>
    <name type="synonym">Arum esculentum</name>
    <dbReference type="NCBI Taxonomy" id="4460"/>
    <lineage>
        <taxon>Eukaryota</taxon>
        <taxon>Viridiplantae</taxon>
        <taxon>Streptophyta</taxon>
        <taxon>Embryophyta</taxon>
        <taxon>Tracheophyta</taxon>
        <taxon>Spermatophyta</taxon>
        <taxon>Magnoliopsida</taxon>
        <taxon>Liliopsida</taxon>
        <taxon>Araceae</taxon>
        <taxon>Aroideae</taxon>
        <taxon>Colocasieae</taxon>
        <taxon>Colocasia</taxon>
    </lineage>
</organism>
<sequence length="199" mass="21851">MVFRYGAGLGGQLRRPELQHVRAGGDPDADPVRSGRYARLKALQIPCRAQAAVCSGGGAVERVGELGFSALFLFLISAIGFCREIEFYCLHFESLFGIREILSNRGSASKWFGCRGGYGDSLGFFFFSGCRAAGDRSRGIAESAQGNQEDLIYWLVLGLSNVREGNGVHKNFEHLHSPDPELSLRDLHIKRNIEIGLDI</sequence>
<dbReference type="AlphaFoldDB" id="A0A843UVN7"/>
<accession>A0A843UVN7</accession>
<evidence type="ECO:0000313" key="2">
    <source>
        <dbReference type="Proteomes" id="UP000652761"/>
    </source>
</evidence>
<comment type="caution">
    <text evidence="1">The sequence shown here is derived from an EMBL/GenBank/DDBJ whole genome shotgun (WGS) entry which is preliminary data.</text>
</comment>
<proteinExistence type="predicted"/>